<dbReference type="AlphaFoldDB" id="A0A6P2CVH2"/>
<gene>
    <name evidence="3" type="ORF">SOIL9_48110</name>
</gene>
<dbReference type="InterPro" id="IPR015943">
    <property type="entry name" value="WD40/YVTN_repeat-like_dom_sf"/>
</dbReference>
<accession>A0A6P2CVH2</accession>
<dbReference type="KEGG" id="gms:SOIL9_48110"/>
<dbReference type="Pfam" id="PF10282">
    <property type="entry name" value="Lactonase"/>
    <property type="match status" value="2"/>
</dbReference>
<keyword evidence="2" id="KW-0313">Glucose metabolism</keyword>
<dbReference type="EMBL" id="LR593886">
    <property type="protein sequence ID" value="VTR92903.1"/>
    <property type="molecule type" value="Genomic_DNA"/>
</dbReference>
<evidence type="ECO:0000256" key="2">
    <source>
        <dbReference type="ARBA" id="ARBA00022526"/>
    </source>
</evidence>
<evidence type="ECO:0000313" key="4">
    <source>
        <dbReference type="Proteomes" id="UP000464178"/>
    </source>
</evidence>
<evidence type="ECO:0000256" key="1">
    <source>
        <dbReference type="ARBA" id="ARBA00005564"/>
    </source>
</evidence>
<dbReference type="SUPFAM" id="SSF75011">
    <property type="entry name" value="3-carboxy-cis,cis-mucoante lactonizing enzyme"/>
    <property type="match status" value="1"/>
</dbReference>
<dbReference type="PANTHER" id="PTHR30344:SF1">
    <property type="entry name" value="6-PHOSPHOGLUCONOLACTONASE"/>
    <property type="match status" value="1"/>
</dbReference>
<dbReference type="PANTHER" id="PTHR30344">
    <property type="entry name" value="6-PHOSPHOGLUCONOLACTONASE-RELATED"/>
    <property type="match status" value="1"/>
</dbReference>
<reference evidence="3 4" key="1">
    <citation type="submission" date="2019-05" db="EMBL/GenBank/DDBJ databases">
        <authorList>
            <consortium name="Science for Life Laboratories"/>
        </authorList>
    </citation>
    <scope>NUCLEOTIDE SEQUENCE [LARGE SCALE GENOMIC DNA]</scope>
    <source>
        <strain evidence="3">Soil9</strain>
    </source>
</reference>
<keyword evidence="4" id="KW-1185">Reference proteome</keyword>
<organism evidence="3 4">
    <name type="scientific">Gemmata massiliana</name>
    <dbReference type="NCBI Taxonomy" id="1210884"/>
    <lineage>
        <taxon>Bacteria</taxon>
        <taxon>Pseudomonadati</taxon>
        <taxon>Planctomycetota</taxon>
        <taxon>Planctomycetia</taxon>
        <taxon>Gemmatales</taxon>
        <taxon>Gemmataceae</taxon>
        <taxon>Gemmata</taxon>
    </lineage>
</organism>
<evidence type="ECO:0000313" key="3">
    <source>
        <dbReference type="EMBL" id="VTR92903.1"/>
    </source>
</evidence>
<sequence length="456" mass="47653">MLQWFRSSPKTGSAPRTRLSAELMEDRSVPSANSLFNPAPLGASTFVYAESNNPEPGHNAVLAYNRESNGELHQIGTFATGGTGQLNVPKLVGPDDGDQQVQATADGKFLFAVNQGSDTITAFRIRTDGSLDRLGVFATGGDQPDSIGIAGTHLYAANRGNAAAGAPGTTAPSVTAFNINRDGTLSAIPHSKVTFPVGTFVTQTLVSRDNRFLFVEAATLEGTAGGNTLTPFRINADGTLTAAPGGAAGAGTNAPILLGSAVHPSLNIIYTGFTSAGQVGVFTYDETGRTNFVGTSADQGAGPCWCAVSADGRVLYVANTGTDSIGVFSLVDPLHPVQIEEVQLGGPRAQNGTANSPRTNAFEIALDPTGKYLFAVTQSTAPSFPQGNQLHTLKIARDGTLTEPNAPVIFSKRDVPANAHPQGVEVVQLGGHGHPLFGWLDFGIDLEDRAHHRRHW</sequence>
<protein>
    <recommendedName>
        <fullName evidence="5">3-carboxymuconate cyclase</fullName>
    </recommendedName>
</protein>
<name>A0A6P2CVH2_9BACT</name>
<proteinExistence type="inferred from homology"/>
<comment type="similarity">
    <text evidence="1">Belongs to the cycloisomerase 2 family.</text>
</comment>
<dbReference type="InterPro" id="IPR050282">
    <property type="entry name" value="Cycloisomerase_2"/>
</dbReference>
<evidence type="ECO:0008006" key="5">
    <source>
        <dbReference type="Google" id="ProtNLM"/>
    </source>
</evidence>
<dbReference type="RefSeq" id="WP_162667703.1">
    <property type="nucleotide sequence ID" value="NZ_LR593886.1"/>
</dbReference>
<dbReference type="GO" id="GO:0017057">
    <property type="term" value="F:6-phosphogluconolactonase activity"/>
    <property type="evidence" value="ECO:0007669"/>
    <property type="project" value="TreeGrafter"/>
</dbReference>
<dbReference type="Proteomes" id="UP000464178">
    <property type="component" value="Chromosome"/>
</dbReference>
<keyword evidence="2" id="KW-0119">Carbohydrate metabolism</keyword>
<dbReference type="Gene3D" id="2.130.10.10">
    <property type="entry name" value="YVTN repeat-like/Quinoprotein amine dehydrogenase"/>
    <property type="match status" value="2"/>
</dbReference>
<dbReference type="InterPro" id="IPR019405">
    <property type="entry name" value="Lactonase_7-beta_prop"/>
</dbReference>
<dbReference type="GO" id="GO:0006006">
    <property type="term" value="P:glucose metabolic process"/>
    <property type="evidence" value="ECO:0007669"/>
    <property type="project" value="UniProtKB-KW"/>
</dbReference>